<sequence length="81" mass="9456">MPLAKQVTQKRECRIQTLSDALSENCSGMIDLFLNSSMKYCAKHENATNDEEEYKTKIMKRCSLVFHNSLRENNEHLMNDE</sequence>
<proteinExistence type="predicted"/>
<dbReference type="AlphaFoldDB" id="A0A0V1HP02"/>
<keyword evidence="2" id="KW-1185">Reference proteome</keyword>
<organism evidence="1 2">
    <name type="scientific">Trichinella zimbabwensis</name>
    <dbReference type="NCBI Taxonomy" id="268475"/>
    <lineage>
        <taxon>Eukaryota</taxon>
        <taxon>Metazoa</taxon>
        <taxon>Ecdysozoa</taxon>
        <taxon>Nematoda</taxon>
        <taxon>Enoplea</taxon>
        <taxon>Dorylaimia</taxon>
        <taxon>Trichinellida</taxon>
        <taxon>Trichinellidae</taxon>
        <taxon>Trichinella</taxon>
    </lineage>
</organism>
<comment type="caution">
    <text evidence="1">The sequence shown here is derived from an EMBL/GenBank/DDBJ whole genome shotgun (WGS) entry which is preliminary data.</text>
</comment>
<accession>A0A0V1HP02</accession>
<evidence type="ECO:0000313" key="1">
    <source>
        <dbReference type="EMBL" id="KRZ12015.1"/>
    </source>
</evidence>
<reference evidence="1 2" key="1">
    <citation type="submission" date="2015-01" db="EMBL/GenBank/DDBJ databases">
        <title>Evolution of Trichinella species and genotypes.</title>
        <authorList>
            <person name="Korhonen P.K."/>
            <person name="Edoardo P."/>
            <person name="Giuseppe L.R."/>
            <person name="Gasser R.B."/>
        </authorList>
    </citation>
    <scope>NUCLEOTIDE SEQUENCE [LARGE SCALE GENOMIC DNA]</scope>
    <source>
        <strain evidence="1">ISS1029</strain>
    </source>
</reference>
<protein>
    <submittedName>
        <fullName evidence="1">Uncharacterized protein</fullName>
    </submittedName>
</protein>
<name>A0A0V1HP02_9BILA</name>
<dbReference type="Proteomes" id="UP000055024">
    <property type="component" value="Unassembled WGS sequence"/>
</dbReference>
<evidence type="ECO:0000313" key="2">
    <source>
        <dbReference type="Proteomes" id="UP000055024"/>
    </source>
</evidence>
<gene>
    <name evidence="1" type="ORF">T11_13843</name>
</gene>
<dbReference type="EMBL" id="JYDP01000044">
    <property type="protein sequence ID" value="KRZ12015.1"/>
    <property type="molecule type" value="Genomic_DNA"/>
</dbReference>